<organism evidence="1 2">
    <name type="scientific">Deinococcus ruber</name>
    <dbReference type="NCBI Taxonomy" id="1848197"/>
    <lineage>
        <taxon>Bacteria</taxon>
        <taxon>Thermotogati</taxon>
        <taxon>Deinococcota</taxon>
        <taxon>Deinococci</taxon>
        <taxon>Deinococcales</taxon>
        <taxon>Deinococcaceae</taxon>
        <taxon>Deinococcus</taxon>
    </lineage>
</organism>
<keyword evidence="2" id="KW-1185">Reference proteome</keyword>
<protein>
    <recommendedName>
        <fullName evidence="3">Gp5/Type VI secretion system Vgr protein OB-fold domain-containing protein</fullName>
    </recommendedName>
</protein>
<reference evidence="1" key="1">
    <citation type="journal article" date="2014" name="Int. J. Syst. Evol. Microbiol.">
        <title>Complete genome sequence of Corynebacterium casei LMG S-19264T (=DSM 44701T), isolated from a smear-ripened cheese.</title>
        <authorList>
            <consortium name="US DOE Joint Genome Institute (JGI-PGF)"/>
            <person name="Walter F."/>
            <person name="Albersmeier A."/>
            <person name="Kalinowski J."/>
            <person name="Ruckert C."/>
        </authorList>
    </citation>
    <scope>NUCLEOTIDE SEQUENCE</scope>
    <source>
        <strain evidence="1">JCM 31311</strain>
    </source>
</reference>
<evidence type="ECO:0000313" key="2">
    <source>
        <dbReference type="Proteomes" id="UP000603865"/>
    </source>
</evidence>
<dbReference type="RefSeq" id="WP_189088556.1">
    <property type="nucleotide sequence ID" value="NZ_BMQL01000004.1"/>
</dbReference>
<reference evidence="1" key="2">
    <citation type="submission" date="2020-09" db="EMBL/GenBank/DDBJ databases">
        <authorList>
            <person name="Sun Q."/>
            <person name="Ohkuma M."/>
        </authorList>
    </citation>
    <scope>NUCLEOTIDE SEQUENCE</scope>
    <source>
        <strain evidence="1">JCM 31311</strain>
    </source>
</reference>
<gene>
    <name evidence="1" type="ORF">GCM10008957_11370</name>
</gene>
<comment type="caution">
    <text evidence="1">The sequence shown here is derived from an EMBL/GenBank/DDBJ whole genome shotgun (WGS) entry which is preliminary data.</text>
</comment>
<proteinExistence type="predicted"/>
<name>A0A918C135_9DEIO</name>
<accession>A0A918C135</accession>
<evidence type="ECO:0008006" key="3">
    <source>
        <dbReference type="Google" id="ProtNLM"/>
    </source>
</evidence>
<evidence type="ECO:0000313" key="1">
    <source>
        <dbReference type="EMBL" id="GGR00323.1"/>
    </source>
</evidence>
<dbReference type="AlphaFoldDB" id="A0A918C135"/>
<sequence length="458" mass="49387">MAYLNVSGVPAGQPSVLTLPLQGRPWADVTLAARAVPFKQYDGVQVALQDGETYSMTVERIGVKGGFTSAYLVGGTGGLSKEIGPKFYRQIPAKKVLEELLTDCGEVAGDIDLPGTLPAWVRGAGPAHEALRALMMRYPERVWRMRPSGQIDVGVPSWPEQDGTQQILHEDAAAGTFAVGLDPKLLPGRLITFSRGEDEFSKRATRVSHSLTEVYGYPRMQTVLRSYIGTGDGEDLGISGLETTIQRAVRWTDYLALYDCEVLRDHGDHTLDLRPSNPQIPELTRVRMVQPIAGARVKFRAGSVVLLSFQAGDPSRPVVLHYGTATLERLEIATGKGQLFQMDDDRGEVSPEDQLYKRPNIRMQDYAGQFIELWAEPGQERIQVQDRAGSLVKLDGKGNIGLTASVHVEIDAPTVGLAGPGGTPVALLNCMVTVPGVMPGAATVIGTISSASTRVTSG</sequence>
<dbReference type="EMBL" id="BMQL01000004">
    <property type="protein sequence ID" value="GGR00323.1"/>
    <property type="molecule type" value="Genomic_DNA"/>
</dbReference>
<dbReference type="Proteomes" id="UP000603865">
    <property type="component" value="Unassembled WGS sequence"/>
</dbReference>